<reference evidence="3" key="1">
    <citation type="journal article" date="2013" name="Nat. Genet.">
        <title>The duck genome and transcriptome provide insight into an avian influenza virus reservoir species.</title>
        <authorList>
            <person name="Huang Y."/>
            <person name="Li Y."/>
            <person name="Burt D.W."/>
            <person name="Chen H."/>
            <person name="Zhang Y."/>
            <person name="Qian W."/>
            <person name="Kim H."/>
            <person name="Gan S."/>
            <person name="Zhao Y."/>
            <person name="Li J."/>
            <person name="Yi K."/>
            <person name="Feng H."/>
            <person name="Zhu P."/>
            <person name="Li B."/>
            <person name="Liu Q."/>
            <person name="Fairley S."/>
            <person name="Magor K.E."/>
            <person name="Du Z."/>
            <person name="Hu X."/>
            <person name="Goodman L."/>
            <person name="Tafer H."/>
            <person name="Vignal A."/>
            <person name="Lee T."/>
            <person name="Kim K.W."/>
            <person name="Sheng Z."/>
            <person name="An Y."/>
            <person name="Searle S."/>
            <person name="Herrero J."/>
            <person name="Groenen M.A."/>
            <person name="Crooijmans R.P."/>
            <person name="Faraut T."/>
            <person name="Cai Q."/>
            <person name="Webster R.G."/>
            <person name="Aldridge J.R."/>
            <person name="Warren W.C."/>
            <person name="Bartschat S."/>
            <person name="Kehr S."/>
            <person name="Marz M."/>
            <person name="Stadler P.F."/>
            <person name="Smith J."/>
            <person name="Kraus R.H."/>
            <person name="Zhao Y."/>
            <person name="Ren L."/>
            <person name="Fei J."/>
            <person name="Morisson M."/>
            <person name="Kaiser P."/>
            <person name="Griffin D.K."/>
            <person name="Rao M."/>
            <person name="Pitel F."/>
            <person name="Wang J."/>
            <person name="Li N."/>
        </authorList>
    </citation>
    <scope>NUCLEOTIDE SEQUENCE [LARGE SCALE GENOMIC DNA]</scope>
</reference>
<feature type="region of interest" description="Disordered" evidence="1">
    <location>
        <begin position="1"/>
        <end position="55"/>
    </location>
</feature>
<keyword evidence="3" id="KW-1185">Reference proteome</keyword>
<protein>
    <submittedName>
        <fullName evidence="2">Uncharacterized protein</fullName>
    </submittedName>
</protein>
<sequence>MENEEAETKISRTPRDMENISQTSLHLPVLSYPPRASNGGHDGESDLVAPVRDSGEWPQQNLSVTRMLFHGEAKTKRWPAALPEHSLQLGRKKHAASEEMAAASMQIYSVTQGSVPVKSTVSGASSSLQACIARVLDWFSLLKVCEAEQTYLAIQQLVQVVKHLGPSKSNLFGIFCQLRTSKSAYIEFCEELYGYSRLRLKVVLDCIGLFFLLMECEVCAKLSLDARRPQRRQKESAESWVAALPYQSVEMTIWCGREGTTRGASADV</sequence>
<evidence type="ECO:0000256" key="1">
    <source>
        <dbReference type="SAM" id="MobiDB-lite"/>
    </source>
</evidence>
<dbReference type="AlphaFoldDB" id="R0LKA8"/>
<name>R0LKA8_ANAPL</name>
<accession>R0LKA8</accession>
<evidence type="ECO:0000313" key="3">
    <source>
        <dbReference type="Proteomes" id="UP000296049"/>
    </source>
</evidence>
<proteinExistence type="predicted"/>
<dbReference type="EMBL" id="KB742635">
    <property type="protein sequence ID" value="EOB06134.1"/>
    <property type="molecule type" value="Genomic_DNA"/>
</dbReference>
<gene>
    <name evidence="2" type="ORF">Anapl_17591</name>
</gene>
<feature type="compositionally biased region" description="Basic and acidic residues" evidence="1">
    <location>
        <begin position="1"/>
        <end position="18"/>
    </location>
</feature>
<dbReference type="Proteomes" id="UP000296049">
    <property type="component" value="Unassembled WGS sequence"/>
</dbReference>
<organism evidence="2 3">
    <name type="scientific">Anas platyrhynchos</name>
    <name type="common">Mallard</name>
    <name type="synonym">Anas boschas</name>
    <dbReference type="NCBI Taxonomy" id="8839"/>
    <lineage>
        <taxon>Eukaryota</taxon>
        <taxon>Metazoa</taxon>
        <taxon>Chordata</taxon>
        <taxon>Craniata</taxon>
        <taxon>Vertebrata</taxon>
        <taxon>Euteleostomi</taxon>
        <taxon>Archelosauria</taxon>
        <taxon>Archosauria</taxon>
        <taxon>Dinosauria</taxon>
        <taxon>Saurischia</taxon>
        <taxon>Theropoda</taxon>
        <taxon>Coelurosauria</taxon>
        <taxon>Aves</taxon>
        <taxon>Neognathae</taxon>
        <taxon>Galloanserae</taxon>
        <taxon>Anseriformes</taxon>
        <taxon>Anatidae</taxon>
        <taxon>Anatinae</taxon>
        <taxon>Anas</taxon>
    </lineage>
</organism>
<evidence type="ECO:0000313" key="2">
    <source>
        <dbReference type="EMBL" id="EOB06134.1"/>
    </source>
</evidence>